<dbReference type="SMART" id="SM00647">
    <property type="entry name" value="IBR"/>
    <property type="match status" value="2"/>
</dbReference>
<keyword evidence="8" id="KW-0862">Zinc</keyword>
<evidence type="ECO:0000259" key="12">
    <source>
        <dbReference type="PROSITE" id="PS50089"/>
    </source>
</evidence>
<evidence type="ECO:0000256" key="10">
    <source>
        <dbReference type="PROSITE-ProRule" id="PRU00175"/>
    </source>
</evidence>
<feature type="compositionally biased region" description="Basic and acidic residues" evidence="11">
    <location>
        <begin position="1301"/>
        <end position="1313"/>
    </location>
</feature>
<dbReference type="EC" id="2.3.2.31" evidence="2"/>
<dbReference type="InterPro" id="IPR044066">
    <property type="entry name" value="TRIAD_supradom"/>
</dbReference>
<dbReference type="InterPro" id="IPR013083">
    <property type="entry name" value="Znf_RING/FYVE/PHD"/>
</dbReference>
<dbReference type="Pfam" id="PF19422">
    <property type="entry name" value="Ariadne"/>
    <property type="match status" value="1"/>
</dbReference>
<evidence type="ECO:0000256" key="11">
    <source>
        <dbReference type="SAM" id="MobiDB-lite"/>
    </source>
</evidence>
<dbReference type="CDD" id="cd20346">
    <property type="entry name" value="BRcat_RBR_ANKIB1"/>
    <property type="match status" value="1"/>
</dbReference>
<feature type="compositionally biased region" description="Polar residues" evidence="11">
    <location>
        <begin position="1274"/>
        <end position="1300"/>
    </location>
</feature>
<evidence type="ECO:0000256" key="1">
    <source>
        <dbReference type="ARBA" id="ARBA00001798"/>
    </source>
</evidence>
<dbReference type="GeneID" id="114339207"/>
<keyword evidence="3" id="KW-0808">Transferase</keyword>
<dbReference type="PROSITE" id="PS50088">
    <property type="entry name" value="ANK_REPEAT"/>
    <property type="match status" value="2"/>
</dbReference>
<feature type="region of interest" description="Disordered" evidence="11">
    <location>
        <begin position="1350"/>
        <end position="1389"/>
    </location>
</feature>
<dbReference type="PANTHER" id="PTHR11685">
    <property type="entry name" value="RBR FAMILY RING FINGER AND IBR DOMAIN-CONTAINING"/>
    <property type="match status" value="1"/>
</dbReference>
<dbReference type="PROSITE" id="PS50089">
    <property type="entry name" value="ZF_RING_2"/>
    <property type="match status" value="1"/>
</dbReference>
<feature type="region of interest" description="Disordered" evidence="11">
    <location>
        <begin position="1274"/>
        <end position="1313"/>
    </location>
</feature>
<keyword evidence="4" id="KW-0479">Metal-binding</keyword>
<dbReference type="EnsemblMetazoa" id="XM_050649788.1">
    <property type="protein sequence ID" value="XP_050505745.1"/>
    <property type="gene ID" value="LOC114339207"/>
</dbReference>
<dbReference type="InterPro" id="IPR045840">
    <property type="entry name" value="Ariadne"/>
</dbReference>
<dbReference type="Gene3D" id="3.30.40.10">
    <property type="entry name" value="Zinc/RING finger domain, C3HC4 (zinc finger)"/>
    <property type="match status" value="1"/>
</dbReference>
<feature type="region of interest" description="Disordered" evidence="11">
    <location>
        <begin position="995"/>
        <end position="1045"/>
    </location>
</feature>
<evidence type="ECO:0000313" key="14">
    <source>
        <dbReference type="EnsemblMetazoa" id="XP_050505745.1"/>
    </source>
</evidence>
<dbReference type="InterPro" id="IPR031127">
    <property type="entry name" value="E3_UB_ligase_RBR"/>
</dbReference>
<dbReference type="Pfam" id="PF01485">
    <property type="entry name" value="IBR"/>
    <property type="match status" value="1"/>
</dbReference>
<feature type="compositionally biased region" description="Basic residues" evidence="11">
    <location>
        <begin position="1358"/>
        <end position="1367"/>
    </location>
</feature>
<dbReference type="RefSeq" id="XP_050505745.1">
    <property type="nucleotide sequence ID" value="XM_050649788.1"/>
</dbReference>
<keyword evidence="9" id="KW-0040">ANK repeat</keyword>
<dbReference type="Gene3D" id="1.20.120.1750">
    <property type="match status" value="1"/>
</dbReference>
<dbReference type="Pfam" id="PF00023">
    <property type="entry name" value="Ank"/>
    <property type="match status" value="1"/>
</dbReference>
<keyword evidence="7" id="KW-0833">Ubl conjugation pathway</keyword>
<feature type="region of interest" description="Disordered" evidence="11">
    <location>
        <begin position="1096"/>
        <end position="1123"/>
    </location>
</feature>
<sequence>MGSTSSKFKKYMQHGDEFAAMQIYQSSPELRKNLDPNSSYGESHNHNTALHYAAKHGMKHLLRTFLNDLGGNPNKKNGLNETVLHSACQLEQTKSFSAQERRAACVHLLLYWKGVVLNNGVREKMDLSAQDKEGNTALHYAAQTGLKRCVELLLAHGSPLFVENNDKLTPCDLAMRGSFHDIARLLESRMVFAGSSNVVNEDEILSEQEVYSGLRSQDLQEAKDQLLVDTSDMLKVPLFTAEALLRNNEWSRELLLEKWMKDPVDCCQQAGVQAPSSTQTGTSIESSTSTESNATEDVEFLCEICLFTVTNWDQPVHMSCKHTFCKICWETYLTTKIQEGDAHHILCPAFECDILVPVELIEKLVTPEVARRYLQFDIKAFVESNKSIKWCPIPGCGRAVRLPEAERTTTNSNKKPLPTTSHAVDCGNAHFFCWECLGEAHAPSGCKQWREWQLKISEIKPEELKASCSGSEDAANCLWLVTNSKPCPSCKSPIQKNEGCNHMKCSKCKFDFCWVCQESWKRHSSATGGYFRCNRFEAVLKADEKQGTLIIEALDRNNQMQEMSRFLHFYTRFRNHENSQKLEESLMTCVKQKMEILANSFGTTKADENVDKSTKFIEDGVRELLKARRVLCGSYVYGYYLEDDGYNKTIFEFMQNELEEVTEKLSEMIARPYLRTPKAVIIQTSALARRKRHEFVRAIEQGLIPPETPPALRKQKCLDSDLSQTSEWLKDCEWPEYDTDEETDMGVTHKHFPCTCRSPVKDHQRNLVCPRSFRKGSDYNMELIIALEMSRLQMIEDRMKQQAQQTQVITPDPSSNNSNESGDDQLKLAIQLSLQESSIPICKQSELKRTTMVKTNAELTVDYFLKSLANHNIDLKAIQKLKEQEQVDIILPPAGNEDGRFQISDIHENGYAFEDVDDEYDCDVSLKRSHSTGDLCVRRSSRARIRTNMDEPRYHLDSDHSSQHEDKPEDLVRRLMALPAASIRTKQFLLLHTSYPEEDSQGQSSVEDTTTSDSINADPESLCATKITQKESPNKSQNYDDETKKTEQSAKIAECKKQTHNPFSSLKTKLCSAHLPKPSCFSKIAVNKTIDRLDESKTSNKQFSSNSEQKHYDSTKAKQKEDGDKKYVIISECKSEKQSPKKHHKTCRKSIFSKSTGFLVEEQKKASLSSNLRIKICDSPLSNTEYFLETDSSNEYESETGIPKSPTLFISGVSISRTPEPKSTGVNFIQAGRSSRSSSFSIPLPLSSCSLNISSTSLNNYSSLPPEPYTPSLVKSCTPITSRSNLQTPSTSPSRSITENGKTRSANEPEREREMFRFPKSSTDGALSSVLHVQESNLSSDDFHEALFLLERSQVRDSKRRKKSKKREKGEKGEKGEKDEKKEDQSSVL</sequence>
<dbReference type="InterPro" id="IPR047564">
    <property type="entry name" value="Rcat_RBR_ANKIB1"/>
</dbReference>
<protein>
    <recommendedName>
        <fullName evidence="2">RBR-type E3 ubiquitin transferase</fullName>
        <ecNumber evidence="2">2.3.2.31</ecNumber>
    </recommendedName>
</protein>
<reference evidence="14" key="1">
    <citation type="submission" date="2025-05" db="UniProtKB">
        <authorList>
            <consortium name="EnsemblMetazoa"/>
        </authorList>
    </citation>
    <scope>IDENTIFICATION</scope>
</reference>
<feature type="compositionally biased region" description="Basic and acidic residues" evidence="11">
    <location>
        <begin position="1108"/>
        <end position="1123"/>
    </location>
</feature>
<dbReference type="CDD" id="cd20361">
    <property type="entry name" value="Rcat_RBR_ANKIB1"/>
    <property type="match status" value="1"/>
</dbReference>
<comment type="catalytic activity">
    <reaction evidence="1">
        <text>[E2 ubiquitin-conjugating enzyme]-S-ubiquitinyl-L-cysteine + [acceptor protein]-L-lysine = [E2 ubiquitin-conjugating enzyme]-L-cysteine + [acceptor protein]-N(6)-ubiquitinyl-L-lysine.</text>
        <dbReference type="EC" id="2.3.2.31"/>
    </reaction>
</comment>
<dbReference type="Gene3D" id="1.25.40.20">
    <property type="entry name" value="Ankyrin repeat-containing domain"/>
    <property type="match status" value="1"/>
</dbReference>
<dbReference type="SUPFAM" id="SSF48403">
    <property type="entry name" value="Ankyrin repeat"/>
    <property type="match status" value="1"/>
</dbReference>
<feature type="compositionally biased region" description="Low complexity" evidence="11">
    <location>
        <begin position="276"/>
        <end position="291"/>
    </location>
</feature>
<evidence type="ECO:0000259" key="13">
    <source>
        <dbReference type="PROSITE" id="PS51873"/>
    </source>
</evidence>
<evidence type="ECO:0000256" key="7">
    <source>
        <dbReference type="ARBA" id="ARBA00022786"/>
    </source>
</evidence>
<evidence type="ECO:0000313" key="15">
    <source>
        <dbReference type="Proteomes" id="UP001652700"/>
    </source>
</evidence>
<dbReference type="InterPro" id="IPR036770">
    <property type="entry name" value="Ankyrin_rpt-contain_sf"/>
</dbReference>
<dbReference type="InterPro" id="IPR002867">
    <property type="entry name" value="IBR_dom"/>
</dbReference>
<evidence type="ECO:0000256" key="5">
    <source>
        <dbReference type="ARBA" id="ARBA00022737"/>
    </source>
</evidence>
<dbReference type="PROSITE" id="PS51873">
    <property type="entry name" value="TRIAD"/>
    <property type="match status" value="1"/>
</dbReference>
<organism evidence="14 15">
    <name type="scientific">Diabrotica virgifera virgifera</name>
    <name type="common">western corn rootworm</name>
    <dbReference type="NCBI Taxonomy" id="50390"/>
    <lineage>
        <taxon>Eukaryota</taxon>
        <taxon>Metazoa</taxon>
        <taxon>Ecdysozoa</taxon>
        <taxon>Arthropoda</taxon>
        <taxon>Hexapoda</taxon>
        <taxon>Insecta</taxon>
        <taxon>Pterygota</taxon>
        <taxon>Neoptera</taxon>
        <taxon>Endopterygota</taxon>
        <taxon>Coleoptera</taxon>
        <taxon>Polyphaga</taxon>
        <taxon>Cucujiformia</taxon>
        <taxon>Chrysomeloidea</taxon>
        <taxon>Chrysomelidae</taxon>
        <taxon>Galerucinae</taxon>
        <taxon>Diabroticina</taxon>
        <taxon>Diabroticites</taxon>
        <taxon>Diabrotica</taxon>
    </lineage>
</organism>
<dbReference type="InterPro" id="IPR002110">
    <property type="entry name" value="Ankyrin_rpt"/>
</dbReference>
<evidence type="ECO:0000256" key="4">
    <source>
        <dbReference type="ARBA" id="ARBA00022723"/>
    </source>
</evidence>
<feature type="compositionally biased region" description="Polar residues" evidence="11">
    <location>
        <begin position="1001"/>
        <end position="1015"/>
    </location>
</feature>
<keyword evidence="15" id="KW-1185">Reference proteome</keyword>
<evidence type="ECO:0000256" key="2">
    <source>
        <dbReference type="ARBA" id="ARBA00012251"/>
    </source>
</evidence>
<name>A0ABM5K6D0_DIAVI</name>
<dbReference type="InterPro" id="IPR001841">
    <property type="entry name" value="Znf_RING"/>
</dbReference>
<evidence type="ECO:0000256" key="3">
    <source>
        <dbReference type="ARBA" id="ARBA00022679"/>
    </source>
</evidence>
<dbReference type="PROSITE" id="PS50297">
    <property type="entry name" value="ANK_REP_REGION"/>
    <property type="match status" value="1"/>
</dbReference>
<dbReference type="Pfam" id="PF12796">
    <property type="entry name" value="Ank_2"/>
    <property type="match status" value="1"/>
</dbReference>
<keyword evidence="6 10" id="KW-0863">Zinc-finger</keyword>
<feature type="compositionally biased region" description="Polar residues" evidence="11">
    <location>
        <begin position="801"/>
        <end position="820"/>
    </location>
</feature>
<proteinExistence type="predicted"/>
<evidence type="ECO:0000256" key="8">
    <source>
        <dbReference type="ARBA" id="ARBA00022833"/>
    </source>
</evidence>
<feature type="repeat" description="ANK" evidence="9">
    <location>
        <begin position="45"/>
        <end position="78"/>
    </location>
</feature>
<feature type="domain" description="RING-type" evidence="13">
    <location>
        <begin position="298"/>
        <end position="537"/>
    </location>
</feature>
<keyword evidence="5" id="KW-0677">Repeat</keyword>
<dbReference type="SUPFAM" id="SSF57850">
    <property type="entry name" value="RING/U-box"/>
    <property type="match status" value="3"/>
</dbReference>
<feature type="region of interest" description="Disordered" evidence="11">
    <location>
        <begin position="798"/>
        <end position="822"/>
    </location>
</feature>
<feature type="region of interest" description="Disordered" evidence="11">
    <location>
        <begin position="272"/>
        <end position="291"/>
    </location>
</feature>
<feature type="region of interest" description="Disordered" evidence="11">
    <location>
        <begin position="948"/>
        <end position="968"/>
    </location>
</feature>
<accession>A0ABM5K6D0</accession>
<feature type="domain" description="RING-type" evidence="12">
    <location>
        <begin position="302"/>
        <end position="348"/>
    </location>
</feature>
<feature type="repeat" description="ANK" evidence="9">
    <location>
        <begin position="133"/>
        <end position="165"/>
    </location>
</feature>
<feature type="compositionally biased region" description="Basic and acidic residues" evidence="11">
    <location>
        <begin position="1368"/>
        <end position="1389"/>
    </location>
</feature>
<evidence type="ECO:0000256" key="9">
    <source>
        <dbReference type="PROSITE-ProRule" id="PRU00023"/>
    </source>
</evidence>
<dbReference type="Pfam" id="PF22191">
    <property type="entry name" value="IBR_1"/>
    <property type="match status" value="1"/>
</dbReference>
<dbReference type="SMART" id="SM00248">
    <property type="entry name" value="ANK"/>
    <property type="match status" value="3"/>
</dbReference>
<evidence type="ECO:0000256" key="6">
    <source>
        <dbReference type="ARBA" id="ARBA00022771"/>
    </source>
</evidence>
<dbReference type="Proteomes" id="UP001652700">
    <property type="component" value="Unplaced"/>
</dbReference>